<reference evidence="8" key="1">
    <citation type="journal article" date="2014" name="FEMS Microbiol. Lett.">
        <title>Draft Genomic DNA Sequence of the Facultatively Methylotrophic Bacterium Acidomonas methanolica type strain MB58.</title>
        <authorList>
            <person name="Higashiura N."/>
            <person name="Hadano H."/>
            <person name="Hirakawa H."/>
            <person name="Matsutani M."/>
            <person name="Takabe S."/>
            <person name="Matsushita K."/>
            <person name="Azuma Y."/>
        </authorList>
    </citation>
    <scope>NUCLEOTIDE SEQUENCE [LARGE SCALE GENOMIC DNA]</scope>
    <source>
        <strain evidence="8">MB58</strain>
    </source>
</reference>
<feature type="transmembrane region" description="Helical" evidence="5">
    <location>
        <begin position="63"/>
        <end position="85"/>
    </location>
</feature>
<dbReference type="EMBL" id="BAND01000016">
    <property type="protein sequence ID" value="GAJ28221.1"/>
    <property type="molecule type" value="Genomic_DNA"/>
</dbReference>
<evidence type="ECO:0000313" key="8">
    <source>
        <dbReference type="Proteomes" id="UP000019760"/>
    </source>
</evidence>
<dbReference type="Proteomes" id="UP000019760">
    <property type="component" value="Unassembled WGS sequence"/>
</dbReference>
<feature type="domain" description="O-antigen ligase-related" evidence="6">
    <location>
        <begin position="204"/>
        <end position="357"/>
    </location>
</feature>
<feature type="transmembrane region" description="Helical" evidence="5">
    <location>
        <begin position="32"/>
        <end position="51"/>
    </location>
</feature>
<evidence type="ECO:0000256" key="1">
    <source>
        <dbReference type="ARBA" id="ARBA00004141"/>
    </source>
</evidence>
<dbReference type="InterPro" id="IPR007016">
    <property type="entry name" value="O-antigen_ligase-rel_domated"/>
</dbReference>
<sequence>MGEAMPSARLVLDRIGRFVTFAMPLVLTHGRMLAEIGIDLLAVLLLVRSALSSDWGWSRTLWFRLALVWWLWQAVCSLPVGSLGIGGGPALVQALLAMRFMLFAAALQGWTLRDEAARRTMRWLICICGFYIAAQMLLQAVTGHNLFGVPRFPDGTLTGPYSAPRAAAPLSRLMLPMLLLGAAALDGAIAGRSARLLAMGGMTIGAVGIMVLAGQRMPFALFLLGLGVSAFFFRPMRPAALLAALALPALVMLARIFSPGSFRHLVLLAEAQLSHFGHSAYGAVFTRAIVIFHDNPLTGLGYDAFRHGCARSAYFHGLSWLDAASDGGGAAICVQHAHNHYLQAATNAGWPGLLLFVALVIAWLAALWPRHRPGETAVIHAWRIGLFAAVLMQEWPIASSSDFMNLPLGGWAFLLLGVGLAETAPPVAERPSDLYAQHDASSRI</sequence>
<protein>
    <recommendedName>
        <fullName evidence="6">O-antigen ligase-related domain-containing protein</fullName>
    </recommendedName>
</protein>
<dbReference type="AlphaFoldDB" id="A0A023D355"/>
<evidence type="ECO:0000259" key="6">
    <source>
        <dbReference type="Pfam" id="PF04932"/>
    </source>
</evidence>
<feature type="transmembrane region" description="Helical" evidence="5">
    <location>
        <begin position="217"/>
        <end position="233"/>
    </location>
</feature>
<keyword evidence="3 5" id="KW-1133">Transmembrane helix</keyword>
<evidence type="ECO:0000256" key="4">
    <source>
        <dbReference type="ARBA" id="ARBA00023136"/>
    </source>
</evidence>
<feature type="transmembrane region" description="Helical" evidence="5">
    <location>
        <begin position="166"/>
        <end position="185"/>
    </location>
</feature>
<dbReference type="GO" id="GO:0016020">
    <property type="term" value="C:membrane"/>
    <property type="evidence" value="ECO:0007669"/>
    <property type="project" value="UniProtKB-SubCell"/>
</dbReference>
<gene>
    <name evidence="7" type="ORF">Amme_016_004</name>
</gene>
<evidence type="ECO:0000256" key="2">
    <source>
        <dbReference type="ARBA" id="ARBA00022692"/>
    </source>
</evidence>
<keyword evidence="4 5" id="KW-0472">Membrane</keyword>
<keyword evidence="8" id="KW-1185">Reference proteome</keyword>
<dbReference type="Pfam" id="PF04932">
    <property type="entry name" value="Wzy_C"/>
    <property type="match status" value="1"/>
</dbReference>
<comment type="subcellular location">
    <subcellularLocation>
        <location evidence="1">Membrane</location>
        <topology evidence="1">Multi-pass membrane protein</topology>
    </subcellularLocation>
</comment>
<accession>A0A023D355</accession>
<reference evidence="7 8" key="2">
    <citation type="journal article" date="2014" name="FEMS Microbiol. Lett.">
        <title>Draft genomic DNA sequence of the facultatively methylotrophic bacterium Acidomonas methanolica type strain MB58.</title>
        <authorList>
            <person name="Higashiura N."/>
            <person name="Hadano H."/>
            <person name="Hirakawa H."/>
            <person name="Matsutani M."/>
            <person name="Takabe S."/>
            <person name="Matsushita K."/>
            <person name="Azuma Y."/>
        </authorList>
    </citation>
    <scope>NUCLEOTIDE SEQUENCE [LARGE SCALE GENOMIC DNA]</scope>
    <source>
        <strain evidence="7 8">MB58</strain>
    </source>
</reference>
<name>A0A023D355_ACIMT</name>
<evidence type="ECO:0000256" key="3">
    <source>
        <dbReference type="ARBA" id="ARBA00022989"/>
    </source>
</evidence>
<feature type="transmembrane region" description="Helical" evidence="5">
    <location>
        <begin position="91"/>
        <end position="111"/>
    </location>
</feature>
<proteinExistence type="predicted"/>
<feature type="transmembrane region" description="Helical" evidence="5">
    <location>
        <begin position="123"/>
        <end position="146"/>
    </location>
</feature>
<evidence type="ECO:0000313" key="7">
    <source>
        <dbReference type="EMBL" id="GAJ28221.1"/>
    </source>
</evidence>
<organism evidence="7 8">
    <name type="scientific">Acidomonas methanolica NBRC 104435</name>
    <dbReference type="NCBI Taxonomy" id="1231351"/>
    <lineage>
        <taxon>Bacteria</taxon>
        <taxon>Pseudomonadati</taxon>
        <taxon>Pseudomonadota</taxon>
        <taxon>Alphaproteobacteria</taxon>
        <taxon>Acetobacterales</taxon>
        <taxon>Acetobacteraceae</taxon>
        <taxon>Acidomonas</taxon>
    </lineage>
</organism>
<feature type="transmembrane region" description="Helical" evidence="5">
    <location>
        <begin position="240"/>
        <end position="258"/>
    </location>
</feature>
<evidence type="ECO:0000256" key="5">
    <source>
        <dbReference type="SAM" id="Phobius"/>
    </source>
</evidence>
<feature type="transmembrane region" description="Helical" evidence="5">
    <location>
        <begin position="348"/>
        <end position="368"/>
    </location>
</feature>
<feature type="transmembrane region" description="Helical" evidence="5">
    <location>
        <begin position="194"/>
        <end position="211"/>
    </location>
</feature>
<keyword evidence="2 5" id="KW-0812">Transmembrane</keyword>
<comment type="caution">
    <text evidence="7">The sequence shown here is derived from an EMBL/GenBank/DDBJ whole genome shotgun (WGS) entry which is preliminary data.</text>
</comment>